<feature type="domain" description="G" evidence="3">
    <location>
        <begin position="14"/>
        <end position="128"/>
    </location>
</feature>
<dbReference type="InterPro" id="IPR027417">
    <property type="entry name" value="P-loop_NTPase"/>
</dbReference>
<keyword evidence="7" id="KW-1185">Reference proteome</keyword>
<organism evidence="6 7">
    <name type="scientific">Agathobaculum hominis</name>
    <dbReference type="NCBI Taxonomy" id="2763014"/>
    <lineage>
        <taxon>Bacteria</taxon>
        <taxon>Bacillati</taxon>
        <taxon>Bacillota</taxon>
        <taxon>Clostridia</taxon>
        <taxon>Eubacteriales</taxon>
        <taxon>Butyricicoccaceae</taxon>
        <taxon>Agathobaculum</taxon>
    </lineage>
</organism>
<dbReference type="CDD" id="cd00880">
    <property type="entry name" value="Era_like"/>
    <property type="match status" value="1"/>
</dbReference>
<dbReference type="RefSeq" id="WP_186970160.1">
    <property type="nucleotide sequence ID" value="NZ_JACOPK010000007.1"/>
</dbReference>
<dbReference type="NCBIfam" id="TIGR03918">
    <property type="entry name" value="GTP_HydF"/>
    <property type="match status" value="1"/>
</dbReference>
<dbReference type="SUPFAM" id="SSF52540">
    <property type="entry name" value="P-loop containing nucleoside triphosphate hydrolases"/>
    <property type="match status" value="1"/>
</dbReference>
<feature type="domain" description="Hydrogen maturase F tetramerization" evidence="5">
    <location>
        <begin position="276"/>
        <end position="391"/>
    </location>
</feature>
<dbReference type="Pfam" id="PF01926">
    <property type="entry name" value="MMR_HSR1"/>
    <property type="match status" value="1"/>
</dbReference>
<evidence type="ECO:0000256" key="1">
    <source>
        <dbReference type="ARBA" id="ARBA00022741"/>
    </source>
</evidence>
<feature type="domain" description="Hydrogen maturase F dimerization" evidence="4">
    <location>
        <begin position="173"/>
        <end position="271"/>
    </location>
</feature>
<dbReference type="Gene3D" id="3.40.50.11420">
    <property type="match status" value="1"/>
</dbReference>
<evidence type="ECO:0000259" key="3">
    <source>
        <dbReference type="Pfam" id="PF01926"/>
    </source>
</evidence>
<evidence type="ECO:0000313" key="7">
    <source>
        <dbReference type="Proteomes" id="UP000641741"/>
    </source>
</evidence>
<protein>
    <submittedName>
        <fullName evidence="6">[FeFe] hydrogenase H-cluster maturation GTPase HydF</fullName>
    </submittedName>
</protein>
<dbReference type="InterPro" id="IPR023873">
    <property type="entry name" value="FeFe-hyd_GTPase_HydF"/>
</dbReference>
<gene>
    <name evidence="6" type="primary">hydF</name>
    <name evidence="6" type="ORF">H8S02_08485</name>
</gene>
<reference evidence="6 7" key="1">
    <citation type="submission" date="2020-08" db="EMBL/GenBank/DDBJ databases">
        <title>Genome public.</title>
        <authorList>
            <person name="Liu C."/>
            <person name="Sun Q."/>
        </authorList>
    </citation>
    <scope>NUCLEOTIDE SEQUENCE [LARGE SCALE GENOMIC DNA]</scope>
    <source>
        <strain evidence="6 7">M2</strain>
    </source>
</reference>
<evidence type="ECO:0000259" key="5">
    <source>
        <dbReference type="Pfam" id="PF18133"/>
    </source>
</evidence>
<evidence type="ECO:0000259" key="4">
    <source>
        <dbReference type="Pfam" id="PF18128"/>
    </source>
</evidence>
<name>A0ABR7GNT0_9FIRM</name>
<keyword evidence="2" id="KW-0342">GTP-binding</keyword>
<dbReference type="PANTHER" id="PTHR42714">
    <property type="entry name" value="TRNA MODIFICATION GTPASE GTPBP3"/>
    <property type="match status" value="1"/>
</dbReference>
<dbReference type="InterPro" id="IPR006073">
    <property type="entry name" value="GTP-bd"/>
</dbReference>
<dbReference type="Gene3D" id="3.40.50.11410">
    <property type="match status" value="1"/>
</dbReference>
<dbReference type="InterPro" id="IPR041606">
    <property type="entry name" value="HydF_dimer"/>
</dbReference>
<dbReference type="Gene3D" id="3.40.50.300">
    <property type="entry name" value="P-loop containing nucleotide triphosphate hydrolases"/>
    <property type="match status" value="1"/>
</dbReference>
<comment type="caution">
    <text evidence="6">The sequence shown here is derived from an EMBL/GenBank/DDBJ whole genome shotgun (WGS) entry which is preliminary data.</text>
</comment>
<dbReference type="EMBL" id="JACOPK010000007">
    <property type="protein sequence ID" value="MBC5695981.1"/>
    <property type="molecule type" value="Genomic_DNA"/>
</dbReference>
<dbReference type="InterPro" id="IPR005225">
    <property type="entry name" value="Small_GTP-bd"/>
</dbReference>
<proteinExistence type="predicted"/>
<dbReference type="PRINTS" id="PR00326">
    <property type="entry name" value="GTP1OBG"/>
</dbReference>
<dbReference type="Proteomes" id="UP000641741">
    <property type="component" value="Unassembled WGS sequence"/>
</dbReference>
<sequence>MSLNAQVSAERVHIGFFGLRNAGKSSLVNRVTGQELSVVSEVRGTTTDPVRKAMELLPLGPVVIIDTPGLDDEGTLGEERVRRARRVLDQTDIAVLVVDAAAGLSQADRGLTQLFEERHIPYVIAMNKADLVTVPENIPENMIFVSARENGNIHALKEKIAALVRSVPPARELIADLVSPGDAVVLVTPIDSAAPKGRLILPQQQTIRSLLDAGCIPVVTRETELARTLSLLREPPALVVTDSQAFGMVSRIVPDSVRLTSFSILFARYKGDLRTAVLGAAALRQLKDGDTVLISEGCTHHRQCGDIGTEKLPRWVRQYTGRDIRFVFTSGGEFPENLSPYALIIHCGACMLGEREMQSRLRRAAEQCIPVTNYGIAIAQIHGILDRALRPFSALHAEWKKQQQ</sequence>
<keyword evidence="1" id="KW-0547">Nucleotide-binding</keyword>
<accession>A0ABR7GNT0</accession>
<dbReference type="InterPro" id="IPR040644">
    <property type="entry name" value="HydF_tetramer"/>
</dbReference>
<dbReference type="PANTHER" id="PTHR42714:SF6">
    <property type="entry name" value="TRANSLATION INITIATION FACTOR IF-2"/>
    <property type="match status" value="1"/>
</dbReference>
<evidence type="ECO:0000313" key="6">
    <source>
        <dbReference type="EMBL" id="MBC5695981.1"/>
    </source>
</evidence>
<dbReference type="NCBIfam" id="TIGR00231">
    <property type="entry name" value="small_GTP"/>
    <property type="match status" value="1"/>
</dbReference>
<dbReference type="Pfam" id="PF18128">
    <property type="entry name" value="HydF_dimer"/>
    <property type="match status" value="1"/>
</dbReference>
<evidence type="ECO:0000256" key="2">
    <source>
        <dbReference type="ARBA" id="ARBA00023134"/>
    </source>
</evidence>
<dbReference type="Pfam" id="PF18133">
    <property type="entry name" value="HydF_tetramer"/>
    <property type="match status" value="1"/>
</dbReference>